<name>A0ACC2SSY9_9FUNG</name>
<organism evidence="1 2">
    <name type="scientific">Entomophthora muscae</name>
    <dbReference type="NCBI Taxonomy" id="34485"/>
    <lineage>
        <taxon>Eukaryota</taxon>
        <taxon>Fungi</taxon>
        <taxon>Fungi incertae sedis</taxon>
        <taxon>Zoopagomycota</taxon>
        <taxon>Entomophthoromycotina</taxon>
        <taxon>Entomophthoromycetes</taxon>
        <taxon>Entomophthorales</taxon>
        <taxon>Entomophthoraceae</taxon>
        <taxon>Entomophthora</taxon>
    </lineage>
</organism>
<gene>
    <name evidence="1" type="ORF">DSO57_1019378</name>
</gene>
<protein>
    <submittedName>
        <fullName evidence="1">Uncharacterized protein</fullName>
    </submittedName>
</protein>
<accession>A0ACC2SSY9</accession>
<dbReference type="EMBL" id="QTSX02004347">
    <property type="protein sequence ID" value="KAJ9065470.1"/>
    <property type="molecule type" value="Genomic_DNA"/>
</dbReference>
<comment type="caution">
    <text evidence="1">The sequence shown here is derived from an EMBL/GenBank/DDBJ whole genome shotgun (WGS) entry which is preliminary data.</text>
</comment>
<proteinExistence type="predicted"/>
<keyword evidence="2" id="KW-1185">Reference proteome</keyword>
<dbReference type="Proteomes" id="UP001165960">
    <property type="component" value="Unassembled WGS sequence"/>
</dbReference>
<evidence type="ECO:0000313" key="2">
    <source>
        <dbReference type="Proteomes" id="UP001165960"/>
    </source>
</evidence>
<evidence type="ECO:0000313" key="1">
    <source>
        <dbReference type="EMBL" id="KAJ9065470.1"/>
    </source>
</evidence>
<reference evidence="1" key="1">
    <citation type="submission" date="2022-04" db="EMBL/GenBank/DDBJ databases">
        <title>Genome of the entomopathogenic fungus Entomophthora muscae.</title>
        <authorList>
            <person name="Elya C."/>
            <person name="Lovett B.R."/>
            <person name="Lee E."/>
            <person name="Macias A.M."/>
            <person name="Hajek A.E."/>
            <person name="De Bivort B.L."/>
            <person name="Kasson M.T."/>
            <person name="De Fine Licht H.H."/>
            <person name="Stajich J.E."/>
        </authorList>
    </citation>
    <scope>NUCLEOTIDE SEQUENCE</scope>
    <source>
        <strain evidence="1">Berkeley</strain>
    </source>
</reference>
<sequence length="60" mass="6934">MKHVLPLLTFAFSSAILDPHEDKNSEMDDFYGDNTKPWFDEHGFNASKVLDGLQRSEIYD</sequence>